<protein>
    <submittedName>
        <fullName evidence="2">Tfp pilus assembly protein FimT/FimU</fullName>
    </submittedName>
</protein>
<keyword evidence="1" id="KW-0472">Membrane</keyword>
<sequence length="144" mass="15442">MWKAKRPFSGRRNGSRGFATVEVLVTVAIVILIGSISILAFGRSDRAALQDDVAGIALALQQARLEAAETGRSVAVEFDADDGILRAGRAEHTLSRGVSSTNETTRLQIRPSGENEGLALELVAGEVSRIVELDWLTGQIRLSQ</sequence>
<proteinExistence type="predicted"/>
<dbReference type="SUPFAM" id="SSF54523">
    <property type="entry name" value="Pili subunits"/>
    <property type="match status" value="1"/>
</dbReference>
<dbReference type="RefSeq" id="WP_373636826.1">
    <property type="nucleotide sequence ID" value="NZ_CP150951.2"/>
</dbReference>
<name>A0ABZ2V6C5_9RHOB</name>
<evidence type="ECO:0000313" key="2">
    <source>
        <dbReference type="EMBL" id="WZC49669.2"/>
    </source>
</evidence>
<keyword evidence="1" id="KW-0812">Transmembrane</keyword>
<reference evidence="3" key="1">
    <citation type="submission" date="2024-04" db="EMBL/GenBank/DDBJ databases">
        <title>Phylogenomic analyses of a clade within the roseobacter group suggest taxonomic reassignments of species of the genera Aestuariivita, Citreicella, Loktanella, Nautella, Pelagibaca, Ruegeria, Thalassobius, Thiobacimonas and Tropicibacter, and the proposal o.</title>
        <authorList>
            <person name="Jeon C.O."/>
        </authorList>
    </citation>
    <scope>NUCLEOTIDE SEQUENCE [LARGE SCALE GENOMIC DNA]</scope>
    <source>
        <strain evidence="3">BS5-3</strain>
    </source>
</reference>
<feature type="transmembrane region" description="Helical" evidence="1">
    <location>
        <begin position="21"/>
        <end position="42"/>
    </location>
</feature>
<dbReference type="Proteomes" id="UP001440612">
    <property type="component" value="Chromosome"/>
</dbReference>
<dbReference type="EMBL" id="CP150951">
    <property type="protein sequence ID" value="WZC49669.2"/>
    <property type="molecule type" value="Genomic_DNA"/>
</dbReference>
<organism evidence="2 3">
    <name type="scientific">Yoonia phaeophyticola</name>
    <dbReference type="NCBI Taxonomy" id="3137369"/>
    <lineage>
        <taxon>Bacteria</taxon>
        <taxon>Pseudomonadati</taxon>
        <taxon>Pseudomonadota</taxon>
        <taxon>Alphaproteobacteria</taxon>
        <taxon>Rhodobacterales</taxon>
        <taxon>Paracoccaceae</taxon>
        <taxon>Yoonia</taxon>
    </lineage>
</organism>
<evidence type="ECO:0000313" key="3">
    <source>
        <dbReference type="Proteomes" id="UP001440612"/>
    </source>
</evidence>
<evidence type="ECO:0000256" key="1">
    <source>
        <dbReference type="SAM" id="Phobius"/>
    </source>
</evidence>
<gene>
    <name evidence="2" type="ORF">AABB29_03180</name>
</gene>
<dbReference type="InterPro" id="IPR045584">
    <property type="entry name" value="Pilin-like"/>
</dbReference>
<accession>A0ABZ2V6C5</accession>
<keyword evidence="3" id="KW-1185">Reference proteome</keyword>
<keyword evidence="1" id="KW-1133">Transmembrane helix</keyword>